<evidence type="ECO:0000256" key="10">
    <source>
        <dbReference type="HAMAP-Rule" id="MF_00454"/>
    </source>
</evidence>
<evidence type="ECO:0000256" key="2">
    <source>
        <dbReference type="ARBA" id="ARBA00022475"/>
    </source>
</evidence>
<sequence length="142" mass="14452">MPTTRFALRPIEVLLVFVGGCAGTASRLAVSLALPQHGSIPVAILLINISGAFALGWLLTSLSARGPETPRRKNLRLLLGTGFMGGFTTYSALATDAMLLFGQGSAAAALAYGLGTVVLGAVATWFGMLAGARRTSSSGGAK</sequence>
<keyword evidence="3 10" id="KW-0812">Transmembrane</keyword>
<gene>
    <name evidence="10" type="primary">fluC</name>
    <name evidence="10" type="synonym">crcB</name>
    <name evidence="11" type="ORF">D3791_14185</name>
</gene>
<dbReference type="PANTHER" id="PTHR28259">
    <property type="entry name" value="FLUORIDE EXPORT PROTEIN 1-RELATED"/>
    <property type="match status" value="1"/>
</dbReference>
<comment type="activity regulation">
    <text evidence="10">Na(+) is not transported, but it plays an essential structural role and its presence is essential for fluoride channel function.</text>
</comment>
<dbReference type="RefSeq" id="WP_061952561.1">
    <property type="nucleotide sequence ID" value="NZ_CP032549.1"/>
</dbReference>
<keyword evidence="10" id="KW-0479">Metal-binding</keyword>
<dbReference type="GO" id="GO:0062054">
    <property type="term" value="F:fluoride channel activity"/>
    <property type="evidence" value="ECO:0007669"/>
    <property type="project" value="UniProtKB-UniRule"/>
</dbReference>
<evidence type="ECO:0000256" key="6">
    <source>
        <dbReference type="ARBA" id="ARBA00023303"/>
    </source>
</evidence>
<name>A0A6H0SLF3_9MICC</name>
<keyword evidence="6 10" id="KW-0407">Ion channel</keyword>
<evidence type="ECO:0000256" key="9">
    <source>
        <dbReference type="ARBA" id="ARBA00049940"/>
    </source>
</evidence>
<dbReference type="EMBL" id="CP032549">
    <property type="protein sequence ID" value="QIV88154.1"/>
    <property type="molecule type" value="Genomic_DNA"/>
</dbReference>
<feature type="transmembrane region" description="Helical" evidence="10">
    <location>
        <begin position="106"/>
        <end position="132"/>
    </location>
</feature>
<keyword evidence="10" id="KW-0406">Ion transport</keyword>
<dbReference type="PANTHER" id="PTHR28259:SF1">
    <property type="entry name" value="FLUORIDE EXPORT PROTEIN 1-RELATED"/>
    <property type="match status" value="1"/>
</dbReference>
<feature type="transmembrane region" description="Helical" evidence="10">
    <location>
        <begin position="12"/>
        <end position="34"/>
    </location>
</feature>
<dbReference type="GO" id="GO:0046872">
    <property type="term" value="F:metal ion binding"/>
    <property type="evidence" value="ECO:0007669"/>
    <property type="project" value="UniProtKB-KW"/>
</dbReference>
<organism evidence="11 12">
    <name type="scientific">Glutamicibacter mishrai</name>
    <dbReference type="NCBI Taxonomy" id="1775880"/>
    <lineage>
        <taxon>Bacteria</taxon>
        <taxon>Bacillati</taxon>
        <taxon>Actinomycetota</taxon>
        <taxon>Actinomycetes</taxon>
        <taxon>Micrococcales</taxon>
        <taxon>Micrococcaceae</taxon>
        <taxon>Glutamicibacter</taxon>
    </lineage>
</organism>
<feature type="binding site" evidence="10">
    <location>
        <position position="85"/>
    </location>
    <ligand>
        <name>Na(+)</name>
        <dbReference type="ChEBI" id="CHEBI:29101"/>
        <note>structural</note>
    </ligand>
</feature>
<evidence type="ECO:0000256" key="5">
    <source>
        <dbReference type="ARBA" id="ARBA00023136"/>
    </source>
</evidence>
<keyword evidence="10" id="KW-0813">Transport</keyword>
<keyword evidence="4 10" id="KW-1133">Transmembrane helix</keyword>
<comment type="subcellular location">
    <subcellularLocation>
        <location evidence="1 10">Cell membrane</location>
        <topology evidence="1 10">Multi-pass membrane protein</topology>
    </subcellularLocation>
</comment>
<keyword evidence="5 10" id="KW-0472">Membrane</keyword>
<proteinExistence type="inferred from homology"/>
<evidence type="ECO:0000256" key="4">
    <source>
        <dbReference type="ARBA" id="ARBA00022989"/>
    </source>
</evidence>
<feature type="transmembrane region" description="Helical" evidence="10">
    <location>
        <begin position="40"/>
        <end position="62"/>
    </location>
</feature>
<accession>A0A6H0SLF3</accession>
<evidence type="ECO:0000256" key="3">
    <source>
        <dbReference type="ARBA" id="ARBA00022692"/>
    </source>
</evidence>
<reference evidence="11 12" key="1">
    <citation type="submission" date="2018-09" db="EMBL/GenBank/DDBJ databases">
        <title>Glutamicibacter mishrai S5-52T (LMG 29155T = KCTC 39846T).</title>
        <authorList>
            <person name="Das S.K."/>
        </authorList>
    </citation>
    <scope>NUCLEOTIDE SEQUENCE [LARGE SCALE GENOMIC DNA]</scope>
    <source>
        <strain evidence="11 12">S5-52</strain>
    </source>
</reference>
<keyword evidence="10" id="KW-0915">Sodium</keyword>
<evidence type="ECO:0000313" key="12">
    <source>
        <dbReference type="Proteomes" id="UP000502331"/>
    </source>
</evidence>
<feature type="binding site" evidence="10">
    <location>
        <position position="88"/>
    </location>
    <ligand>
        <name>Na(+)</name>
        <dbReference type="ChEBI" id="CHEBI:29101"/>
        <note>structural</note>
    </ligand>
</feature>
<dbReference type="HAMAP" id="MF_00454">
    <property type="entry name" value="FluC"/>
    <property type="match status" value="1"/>
</dbReference>
<dbReference type="AlphaFoldDB" id="A0A6H0SLF3"/>
<feature type="transmembrane region" description="Helical" evidence="10">
    <location>
        <begin position="74"/>
        <end position="94"/>
    </location>
</feature>
<evidence type="ECO:0000256" key="7">
    <source>
        <dbReference type="ARBA" id="ARBA00035120"/>
    </source>
</evidence>
<evidence type="ECO:0000256" key="1">
    <source>
        <dbReference type="ARBA" id="ARBA00004651"/>
    </source>
</evidence>
<comment type="similarity">
    <text evidence="7 10">Belongs to the fluoride channel Fluc/FEX (TC 1.A.43) family.</text>
</comment>
<dbReference type="GO" id="GO:0140114">
    <property type="term" value="P:cellular detoxification of fluoride"/>
    <property type="evidence" value="ECO:0007669"/>
    <property type="project" value="UniProtKB-UniRule"/>
</dbReference>
<keyword evidence="2 10" id="KW-1003">Cell membrane</keyword>
<evidence type="ECO:0000313" key="11">
    <source>
        <dbReference type="EMBL" id="QIV88154.1"/>
    </source>
</evidence>
<comment type="catalytic activity">
    <reaction evidence="8">
        <text>fluoride(in) = fluoride(out)</text>
        <dbReference type="Rhea" id="RHEA:76159"/>
        <dbReference type="ChEBI" id="CHEBI:17051"/>
    </reaction>
    <physiologicalReaction direction="left-to-right" evidence="8">
        <dbReference type="Rhea" id="RHEA:76160"/>
    </physiologicalReaction>
</comment>
<evidence type="ECO:0000256" key="8">
    <source>
        <dbReference type="ARBA" id="ARBA00035585"/>
    </source>
</evidence>
<dbReference type="Proteomes" id="UP000502331">
    <property type="component" value="Chromosome"/>
</dbReference>
<protein>
    <recommendedName>
        <fullName evidence="10">Fluoride-specific ion channel FluC</fullName>
    </recommendedName>
</protein>
<dbReference type="Pfam" id="PF02537">
    <property type="entry name" value="CRCB"/>
    <property type="match status" value="1"/>
</dbReference>
<dbReference type="InterPro" id="IPR003691">
    <property type="entry name" value="FluC"/>
</dbReference>
<dbReference type="GO" id="GO:0005886">
    <property type="term" value="C:plasma membrane"/>
    <property type="evidence" value="ECO:0007669"/>
    <property type="project" value="UniProtKB-SubCell"/>
</dbReference>
<comment type="function">
    <text evidence="9 10">Fluoride-specific ion channel. Important for reducing fluoride concentration in the cell, thus reducing its toxicity.</text>
</comment>
<keyword evidence="12" id="KW-1185">Reference proteome</keyword>